<comment type="caution">
    <text evidence="2">The sequence shown here is derived from an EMBL/GenBank/DDBJ whole genome shotgun (WGS) entry which is preliminary data.</text>
</comment>
<evidence type="ECO:0000313" key="2">
    <source>
        <dbReference type="EMBL" id="KKN48190.1"/>
    </source>
</evidence>
<dbReference type="AlphaFoldDB" id="A0A0F9QV63"/>
<evidence type="ECO:0008006" key="3">
    <source>
        <dbReference type="Google" id="ProtNLM"/>
    </source>
</evidence>
<keyword evidence="1" id="KW-1133">Transmembrane helix</keyword>
<accession>A0A0F9QV63</accession>
<gene>
    <name evidence="2" type="ORF">LCGC14_0655370</name>
</gene>
<feature type="transmembrane region" description="Helical" evidence="1">
    <location>
        <begin position="96"/>
        <end position="117"/>
    </location>
</feature>
<reference evidence="2" key="1">
    <citation type="journal article" date="2015" name="Nature">
        <title>Complex archaea that bridge the gap between prokaryotes and eukaryotes.</title>
        <authorList>
            <person name="Spang A."/>
            <person name="Saw J.H."/>
            <person name="Jorgensen S.L."/>
            <person name="Zaremba-Niedzwiedzka K."/>
            <person name="Martijn J."/>
            <person name="Lind A.E."/>
            <person name="van Eijk R."/>
            <person name="Schleper C."/>
            <person name="Guy L."/>
            <person name="Ettema T.J."/>
        </authorList>
    </citation>
    <scope>NUCLEOTIDE SEQUENCE</scope>
</reference>
<keyword evidence="1" id="KW-0472">Membrane</keyword>
<dbReference type="EMBL" id="LAZR01001233">
    <property type="protein sequence ID" value="KKN48190.1"/>
    <property type="molecule type" value="Genomic_DNA"/>
</dbReference>
<protein>
    <recommendedName>
        <fullName evidence="3">Phage holin family protein</fullName>
    </recommendedName>
</protein>
<keyword evidence="1" id="KW-0812">Transmembrane</keyword>
<proteinExistence type="predicted"/>
<sequence length="125" mass="13097">MFDQLTDRVAIRAAQSARTAAIGVAAFLCIAVGGIFLASAAWLFLLTVTSAIVACLIIGGMLFGIGLIMLSLMLLRIRTQKRLRYEAALQARAAQSAHMAGGIGGLLGLITAFINGMNAGKKARF</sequence>
<evidence type="ECO:0000256" key="1">
    <source>
        <dbReference type="SAM" id="Phobius"/>
    </source>
</evidence>
<organism evidence="2">
    <name type="scientific">marine sediment metagenome</name>
    <dbReference type="NCBI Taxonomy" id="412755"/>
    <lineage>
        <taxon>unclassified sequences</taxon>
        <taxon>metagenomes</taxon>
        <taxon>ecological metagenomes</taxon>
    </lineage>
</organism>
<feature type="transmembrane region" description="Helical" evidence="1">
    <location>
        <begin position="51"/>
        <end position="75"/>
    </location>
</feature>
<name>A0A0F9QV63_9ZZZZ</name>
<feature type="transmembrane region" description="Helical" evidence="1">
    <location>
        <begin position="21"/>
        <end position="45"/>
    </location>
</feature>